<dbReference type="InterPro" id="IPR036388">
    <property type="entry name" value="WH-like_DNA-bd_sf"/>
</dbReference>
<dbReference type="SUPFAM" id="SSF46767">
    <property type="entry name" value="Methylated DNA-protein cysteine methyltransferase, C-terminal domain"/>
    <property type="match status" value="1"/>
</dbReference>
<dbReference type="InterPro" id="IPR052520">
    <property type="entry name" value="ATL_DNA_repair"/>
</dbReference>
<keyword evidence="1" id="KW-0227">DNA damage</keyword>
<dbReference type="EMBL" id="PPSK01000002">
    <property type="protein sequence ID" value="POB05702.1"/>
    <property type="molecule type" value="Genomic_DNA"/>
</dbReference>
<comment type="caution">
    <text evidence="3">The sequence shown here is derived from an EMBL/GenBank/DDBJ whole genome shotgun (WGS) entry which is preliminary data.</text>
</comment>
<reference evidence="3 4" key="1">
    <citation type="submission" date="2018-01" db="EMBL/GenBank/DDBJ databases">
        <title>Draft genome of the type strain Pseudomonas oceani DSM 100277 isolated from the deep water in Okinawa trough, northwestern Pacific Ocean.</title>
        <authorList>
            <person name="Gomila M."/>
            <person name="Mulet M."/>
            <person name="Garcia-Valdes E."/>
            <person name="Lalucat J."/>
        </authorList>
    </citation>
    <scope>NUCLEOTIDE SEQUENCE [LARGE SCALE GENOMIC DNA]</scope>
    <source>
        <strain evidence="3 4">DSM 100277</strain>
    </source>
</reference>
<keyword evidence="4" id="KW-1185">Reference proteome</keyword>
<evidence type="ECO:0000313" key="3">
    <source>
        <dbReference type="EMBL" id="POB05702.1"/>
    </source>
</evidence>
<evidence type="ECO:0000259" key="2">
    <source>
        <dbReference type="Pfam" id="PF01035"/>
    </source>
</evidence>
<sequence length="124" mass="13561">MKDRQIAPAFNPPAGDERKAVFFQVLASIPPGRVTSYGRLAELAGLGRGARLVGRWLGQLPEGTNLPWHRVLNSQGKLSLGPDSPSGREQRERLAAEGILVRNGRVNLRHYGWPEYPAPSQGQA</sequence>
<dbReference type="PANTHER" id="PTHR42942:SF1">
    <property type="entry name" value="ALKYLTRANSFERASE-LIKE PROTEIN 1"/>
    <property type="match status" value="1"/>
</dbReference>
<evidence type="ECO:0000256" key="1">
    <source>
        <dbReference type="ARBA" id="ARBA00022763"/>
    </source>
</evidence>
<dbReference type="GO" id="GO:0006281">
    <property type="term" value="P:DNA repair"/>
    <property type="evidence" value="ECO:0007669"/>
    <property type="project" value="InterPro"/>
</dbReference>
<proteinExistence type="predicted"/>
<dbReference type="Pfam" id="PF01035">
    <property type="entry name" value="DNA_binding_1"/>
    <property type="match status" value="1"/>
</dbReference>
<dbReference type="GO" id="GO:0003824">
    <property type="term" value="F:catalytic activity"/>
    <property type="evidence" value="ECO:0007669"/>
    <property type="project" value="InterPro"/>
</dbReference>
<dbReference type="InterPro" id="IPR014048">
    <property type="entry name" value="MethylDNA_cys_MeTrfase_DNA-bd"/>
</dbReference>
<dbReference type="AlphaFoldDB" id="A0A2P4EZ02"/>
<evidence type="ECO:0000313" key="4">
    <source>
        <dbReference type="Proteomes" id="UP000243451"/>
    </source>
</evidence>
<accession>A0A2P4EZ02</accession>
<feature type="domain" description="Methylated-DNA-[protein]-cysteine S-methyltransferase DNA binding" evidence="2">
    <location>
        <begin position="23"/>
        <end position="99"/>
    </location>
</feature>
<dbReference type="PANTHER" id="PTHR42942">
    <property type="entry name" value="6-O-METHYLGUANINE DNA METHYLTRANSFERASE"/>
    <property type="match status" value="1"/>
</dbReference>
<dbReference type="RefSeq" id="WP_104737028.1">
    <property type="nucleotide sequence ID" value="NZ_BMHR01000004.1"/>
</dbReference>
<protein>
    <recommendedName>
        <fullName evidence="2">Methylated-DNA-[protein]-cysteine S-methyltransferase DNA binding domain-containing protein</fullName>
    </recommendedName>
</protein>
<organism evidence="3 4">
    <name type="scientific">Halopseudomonas oceani</name>
    <dbReference type="NCBI Taxonomy" id="1708783"/>
    <lineage>
        <taxon>Bacteria</taxon>
        <taxon>Pseudomonadati</taxon>
        <taxon>Pseudomonadota</taxon>
        <taxon>Gammaproteobacteria</taxon>
        <taxon>Pseudomonadales</taxon>
        <taxon>Pseudomonadaceae</taxon>
        <taxon>Halopseudomonas</taxon>
    </lineage>
</organism>
<dbReference type="InterPro" id="IPR036217">
    <property type="entry name" value="MethylDNA_cys_MeTrfase_DNAb"/>
</dbReference>
<dbReference type="Proteomes" id="UP000243451">
    <property type="component" value="Unassembled WGS sequence"/>
</dbReference>
<name>A0A2P4EZ02_9GAMM</name>
<dbReference type="CDD" id="cd06445">
    <property type="entry name" value="ATase"/>
    <property type="match status" value="1"/>
</dbReference>
<dbReference type="Gene3D" id="1.10.10.10">
    <property type="entry name" value="Winged helix-like DNA-binding domain superfamily/Winged helix DNA-binding domain"/>
    <property type="match status" value="1"/>
</dbReference>
<dbReference type="OrthoDB" id="9132167at2"/>
<gene>
    <name evidence="3" type="ORF">C1949_03150</name>
</gene>